<name>A0A3Q7EY95_SOLLC</name>
<evidence type="ECO:0000313" key="2">
    <source>
        <dbReference type="Proteomes" id="UP000004994"/>
    </source>
</evidence>
<dbReference type="Proteomes" id="UP000004994">
    <property type="component" value="Chromosome 1"/>
</dbReference>
<reference evidence="1" key="2">
    <citation type="submission" date="2019-01" db="UniProtKB">
        <authorList>
            <consortium name="EnsemblPlants"/>
        </authorList>
    </citation>
    <scope>IDENTIFICATION</scope>
    <source>
        <strain evidence="1">cv. Heinz 1706</strain>
    </source>
</reference>
<protein>
    <submittedName>
        <fullName evidence="1">Uncharacterized protein</fullName>
    </submittedName>
</protein>
<accession>A0A3Q7EY95</accession>
<dbReference type="EnsemblPlants" id="Solyc01g058707.1.1">
    <property type="protein sequence ID" value="Solyc01g058707.1.1"/>
    <property type="gene ID" value="Solyc01g058707.1"/>
</dbReference>
<organism evidence="1">
    <name type="scientific">Solanum lycopersicum</name>
    <name type="common">Tomato</name>
    <name type="synonym">Lycopersicon esculentum</name>
    <dbReference type="NCBI Taxonomy" id="4081"/>
    <lineage>
        <taxon>Eukaryota</taxon>
        <taxon>Viridiplantae</taxon>
        <taxon>Streptophyta</taxon>
        <taxon>Embryophyta</taxon>
        <taxon>Tracheophyta</taxon>
        <taxon>Spermatophyta</taxon>
        <taxon>Magnoliopsida</taxon>
        <taxon>eudicotyledons</taxon>
        <taxon>Gunneridae</taxon>
        <taxon>Pentapetalae</taxon>
        <taxon>asterids</taxon>
        <taxon>lamiids</taxon>
        <taxon>Solanales</taxon>
        <taxon>Solanaceae</taxon>
        <taxon>Solanoideae</taxon>
        <taxon>Solaneae</taxon>
        <taxon>Solanum</taxon>
        <taxon>Solanum subgen. Lycopersicon</taxon>
    </lineage>
</organism>
<keyword evidence="2" id="KW-1185">Reference proteome</keyword>
<dbReference type="InParanoid" id="A0A3Q7EY95"/>
<evidence type="ECO:0000313" key="1">
    <source>
        <dbReference type="EnsemblPlants" id="Solyc01g058707.1.1"/>
    </source>
</evidence>
<reference evidence="1" key="1">
    <citation type="journal article" date="2012" name="Nature">
        <title>The tomato genome sequence provides insights into fleshy fruit evolution.</title>
        <authorList>
            <consortium name="Tomato Genome Consortium"/>
        </authorList>
    </citation>
    <scope>NUCLEOTIDE SEQUENCE [LARGE SCALE GENOMIC DNA]</scope>
    <source>
        <strain evidence="1">cv. Heinz 1706</strain>
    </source>
</reference>
<dbReference type="AlphaFoldDB" id="A0A3Q7EY95"/>
<proteinExistence type="predicted"/>
<sequence length="74" mass="8425">MDSNLDLISDTTIFGTEFVEKIMISLSVWFESKIKAIQESFDLKTLFVAELISKLQAQEQISSIRHEDVAQVAF</sequence>
<dbReference type="Gramene" id="Solyc01g058707.1.1">
    <property type="protein sequence ID" value="Solyc01g058707.1.1"/>
    <property type="gene ID" value="Solyc01g058707.1"/>
</dbReference>